<dbReference type="GO" id="GO:0009425">
    <property type="term" value="C:bacterial-type flagellum basal body"/>
    <property type="evidence" value="ECO:0007669"/>
    <property type="project" value="UniProtKB-SubCell"/>
</dbReference>
<dbReference type="Proteomes" id="UP000501926">
    <property type="component" value="Chromosome"/>
</dbReference>
<dbReference type="PRINTS" id="PR01302">
    <property type="entry name" value="TYPE3IMPPROT"/>
</dbReference>
<reference evidence="13 14" key="1">
    <citation type="submission" date="2020-02" db="EMBL/GenBank/DDBJ databases">
        <title>Newly sequenced genome of strain CSTR1 showed variability in Candidatus Kuenenia stuttgartiensis genomes.</title>
        <authorList>
            <person name="Ding C."/>
            <person name="Adrian L."/>
        </authorList>
    </citation>
    <scope>NUCLEOTIDE SEQUENCE [LARGE SCALE GENOMIC DNA]</scope>
    <source>
        <strain evidence="13 14">CSTR1</strain>
    </source>
</reference>
<dbReference type="PROSITE" id="PS01061">
    <property type="entry name" value="FLIP_2"/>
    <property type="match status" value="1"/>
</dbReference>
<keyword evidence="13" id="KW-0969">Cilium</keyword>
<keyword evidence="9 12" id="KW-0472">Membrane</keyword>
<keyword evidence="3 12" id="KW-0813">Transport</keyword>
<evidence type="ECO:0000256" key="7">
    <source>
        <dbReference type="ARBA" id="ARBA00022927"/>
    </source>
</evidence>
<keyword evidence="13" id="KW-0966">Cell projection</keyword>
<dbReference type="AlphaFoldDB" id="A0A6G7GTX7"/>
<comment type="function">
    <text evidence="12">Plays a role in the flagellum-specific transport system.</text>
</comment>
<gene>
    <name evidence="12 13" type="primary">fliP</name>
    <name evidence="13" type="ORF">KsCSTR_35320</name>
</gene>
<comment type="subcellular location">
    <subcellularLocation>
        <location evidence="12">Cell membrane</location>
        <topology evidence="12">Multi-pass membrane protein</topology>
    </subcellularLocation>
    <subcellularLocation>
        <location evidence="12">Bacterial flagellum basal body</location>
    </subcellularLocation>
</comment>
<dbReference type="GO" id="GO:0044781">
    <property type="term" value="P:bacterial-type flagellum organization"/>
    <property type="evidence" value="ECO:0007669"/>
    <property type="project" value="UniProtKB-UniRule"/>
</dbReference>
<evidence type="ECO:0000256" key="2">
    <source>
        <dbReference type="ARBA" id="ARBA00021714"/>
    </source>
</evidence>
<dbReference type="GO" id="GO:0005886">
    <property type="term" value="C:plasma membrane"/>
    <property type="evidence" value="ECO:0007669"/>
    <property type="project" value="UniProtKB-SubCell"/>
</dbReference>
<feature type="transmembrane region" description="Helical" evidence="12">
    <location>
        <begin position="209"/>
        <end position="233"/>
    </location>
</feature>
<dbReference type="PANTHER" id="PTHR30587">
    <property type="entry name" value="FLAGELLAR BIOSYNTHETIC PROTEIN FLIP"/>
    <property type="match status" value="1"/>
</dbReference>
<dbReference type="EMBL" id="CP049055">
    <property type="protein sequence ID" value="QII12911.1"/>
    <property type="molecule type" value="Genomic_DNA"/>
</dbReference>
<protein>
    <recommendedName>
        <fullName evidence="2 12">Flagellar biosynthetic protein FliP</fullName>
    </recommendedName>
</protein>
<name>A0A6G7GTX7_KUEST</name>
<evidence type="ECO:0000256" key="12">
    <source>
        <dbReference type="RuleBase" id="RU362069"/>
    </source>
</evidence>
<keyword evidence="4 12" id="KW-1003">Cell membrane</keyword>
<evidence type="ECO:0000256" key="8">
    <source>
        <dbReference type="ARBA" id="ARBA00022989"/>
    </source>
</evidence>
<dbReference type="GO" id="GO:0009306">
    <property type="term" value="P:protein secretion"/>
    <property type="evidence" value="ECO:0007669"/>
    <property type="project" value="UniProtKB-UniRule"/>
</dbReference>
<dbReference type="PRINTS" id="PR00951">
    <property type="entry name" value="FLGBIOSNFLIP"/>
</dbReference>
<dbReference type="InterPro" id="IPR005837">
    <property type="entry name" value="FliP"/>
</dbReference>
<evidence type="ECO:0000256" key="1">
    <source>
        <dbReference type="ARBA" id="ARBA00006257"/>
    </source>
</evidence>
<evidence type="ECO:0000256" key="11">
    <source>
        <dbReference type="ARBA" id="ARBA00023225"/>
    </source>
</evidence>
<dbReference type="NCBIfam" id="NF009438">
    <property type="entry name" value="PRK12797.1"/>
    <property type="match status" value="1"/>
</dbReference>
<keyword evidence="11 12" id="KW-1006">Bacterial flagellum protein export</keyword>
<keyword evidence="7 12" id="KW-0653">Protein transport</keyword>
<dbReference type="RefSeq" id="WP_205713315.1">
    <property type="nucleotide sequence ID" value="NZ_CP049055.1"/>
</dbReference>
<evidence type="ECO:0000256" key="9">
    <source>
        <dbReference type="ARBA" id="ARBA00023136"/>
    </source>
</evidence>
<evidence type="ECO:0000313" key="14">
    <source>
        <dbReference type="Proteomes" id="UP000501926"/>
    </source>
</evidence>
<feature type="transmembrane region" description="Helical" evidence="12">
    <location>
        <begin position="245"/>
        <end position="265"/>
    </location>
</feature>
<feature type="transmembrane region" description="Helical" evidence="12">
    <location>
        <begin position="66"/>
        <end position="96"/>
    </location>
</feature>
<comment type="similarity">
    <text evidence="1 12">Belongs to the FliP/MopC/SpaP family.</text>
</comment>
<feature type="transmembrane region" description="Helical" evidence="12">
    <location>
        <begin position="108"/>
        <end position="130"/>
    </location>
</feature>
<dbReference type="Pfam" id="PF00813">
    <property type="entry name" value="FliP"/>
    <property type="match status" value="1"/>
</dbReference>
<proteinExistence type="inferred from homology"/>
<keyword evidence="10" id="KW-0975">Bacterial flagellum</keyword>
<dbReference type="PANTHER" id="PTHR30587:SF0">
    <property type="entry name" value="FLAGELLAR BIOSYNTHETIC PROTEIN FLIP"/>
    <property type="match status" value="1"/>
</dbReference>
<accession>A0A6G7GTX7</accession>
<evidence type="ECO:0000256" key="4">
    <source>
        <dbReference type="ARBA" id="ARBA00022475"/>
    </source>
</evidence>
<evidence type="ECO:0000256" key="3">
    <source>
        <dbReference type="ARBA" id="ARBA00022448"/>
    </source>
</evidence>
<keyword evidence="5 12" id="KW-0812">Transmembrane</keyword>
<organism evidence="13 14">
    <name type="scientific">Kuenenia stuttgartiensis</name>
    <dbReference type="NCBI Taxonomy" id="174633"/>
    <lineage>
        <taxon>Bacteria</taxon>
        <taxon>Pseudomonadati</taxon>
        <taxon>Planctomycetota</taxon>
        <taxon>Candidatus Brocadiia</taxon>
        <taxon>Candidatus Brocadiales</taxon>
        <taxon>Candidatus Brocadiaceae</taxon>
        <taxon>Candidatus Kuenenia</taxon>
    </lineage>
</organism>
<keyword evidence="8 12" id="KW-1133">Transmembrane helix</keyword>
<evidence type="ECO:0000256" key="5">
    <source>
        <dbReference type="ARBA" id="ARBA00022692"/>
    </source>
</evidence>
<evidence type="ECO:0000256" key="6">
    <source>
        <dbReference type="ARBA" id="ARBA00022795"/>
    </source>
</evidence>
<sequence length="266" mass="29547">MENRIAVPGKTLMKKWTGFLIFGGIMALLGFLGTAEAAGETDSPLKLTMSLDSVKNPKEMAEVLKIVFFLTGLTLLPGLLLAMTSFTRIIIVLSFVRKALSFHTLPPNQILIGIALFLTFFVMTPVWTAINSDALQPYIKEEITQDEALKKGIEPVRKFMLKQTRKKDIALFSNIAKVEKPFSASDIPMHILIPAFVTSELKTSFQMGFLLFLPFLVIDLVVACVLTSMGMFMLPPVMISMPFKLILFVLVDGWQLIIQSLITSIA</sequence>
<keyword evidence="13" id="KW-0282">Flagellum</keyword>
<dbReference type="InterPro" id="IPR005838">
    <property type="entry name" value="T3SS_IM_P"/>
</dbReference>
<evidence type="ECO:0000256" key="10">
    <source>
        <dbReference type="ARBA" id="ARBA00023143"/>
    </source>
</evidence>
<keyword evidence="6 12" id="KW-1005">Bacterial flagellum biogenesis</keyword>
<dbReference type="NCBIfam" id="TIGR01103">
    <property type="entry name" value="fliP"/>
    <property type="match status" value="1"/>
</dbReference>
<evidence type="ECO:0000313" key="13">
    <source>
        <dbReference type="EMBL" id="QII12911.1"/>
    </source>
</evidence>